<dbReference type="Proteomes" id="UP000828390">
    <property type="component" value="Unassembled WGS sequence"/>
</dbReference>
<gene>
    <name evidence="1" type="ORF">DPMN_105152</name>
</gene>
<protein>
    <submittedName>
        <fullName evidence="1">Uncharacterized protein</fullName>
    </submittedName>
</protein>
<keyword evidence="2" id="KW-1185">Reference proteome</keyword>
<evidence type="ECO:0000313" key="2">
    <source>
        <dbReference type="Proteomes" id="UP000828390"/>
    </source>
</evidence>
<reference evidence="1" key="1">
    <citation type="journal article" date="2019" name="bioRxiv">
        <title>The Genome of the Zebra Mussel, Dreissena polymorpha: A Resource for Invasive Species Research.</title>
        <authorList>
            <person name="McCartney M.A."/>
            <person name="Auch B."/>
            <person name="Kono T."/>
            <person name="Mallez S."/>
            <person name="Zhang Y."/>
            <person name="Obille A."/>
            <person name="Becker A."/>
            <person name="Abrahante J.E."/>
            <person name="Garbe J."/>
            <person name="Badalamenti J.P."/>
            <person name="Herman A."/>
            <person name="Mangelson H."/>
            <person name="Liachko I."/>
            <person name="Sullivan S."/>
            <person name="Sone E.D."/>
            <person name="Koren S."/>
            <person name="Silverstein K.A.T."/>
            <person name="Beckman K.B."/>
            <person name="Gohl D.M."/>
        </authorList>
    </citation>
    <scope>NUCLEOTIDE SEQUENCE</scope>
    <source>
        <strain evidence="1">Duluth1</strain>
        <tissue evidence="1">Whole animal</tissue>
    </source>
</reference>
<organism evidence="1 2">
    <name type="scientific">Dreissena polymorpha</name>
    <name type="common">Zebra mussel</name>
    <name type="synonym">Mytilus polymorpha</name>
    <dbReference type="NCBI Taxonomy" id="45954"/>
    <lineage>
        <taxon>Eukaryota</taxon>
        <taxon>Metazoa</taxon>
        <taxon>Spiralia</taxon>
        <taxon>Lophotrochozoa</taxon>
        <taxon>Mollusca</taxon>
        <taxon>Bivalvia</taxon>
        <taxon>Autobranchia</taxon>
        <taxon>Heteroconchia</taxon>
        <taxon>Euheterodonta</taxon>
        <taxon>Imparidentia</taxon>
        <taxon>Neoheterodontei</taxon>
        <taxon>Myida</taxon>
        <taxon>Dreissenoidea</taxon>
        <taxon>Dreissenidae</taxon>
        <taxon>Dreissena</taxon>
    </lineage>
</organism>
<comment type="caution">
    <text evidence="1">The sequence shown here is derived from an EMBL/GenBank/DDBJ whole genome shotgun (WGS) entry which is preliminary data.</text>
</comment>
<reference evidence="1" key="2">
    <citation type="submission" date="2020-11" db="EMBL/GenBank/DDBJ databases">
        <authorList>
            <person name="McCartney M.A."/>
            <person name="Auch B."/>
            <person name="Kono T."/>
            <person name="Mallez S."/>
            <person name="Becker A."/>
            <person name="Gohl D.M."/>
            <person name="Silverstein K.A.T."/>
            <person name="Koren S."/>
            <person name="Bechman K.B."/>
            <person name="Herman A."/>
            <person name="Abrahante J.E."/>
            <person name="Garbe J."/>
        </authorList>
    </citation>
    <scope>NUCLEOTIDE SEQUENCE</scope>
    <source>
        <strain evidence="1">Duluth1</strain>
        <tissue evidence="1">Whole animal</tissue>
    </source>
</reference>
<name>A0A9D4HBA8_DREPO</name>
<proteinExistence type="predicted"/>
<evidence type="ECO:0000313" key="1">
    <source>
        <dbReference type="EMBL" id="KAH3831880.1"/>
    </source>
</evidence>
<sequence>MGLKLCLNCRPIGFTSPAELTGHQKLYSMTDSEAPSALAQSCREDRCLCRLHGIEHLRQTDTFQSLSETELEPRNHRSRCDKRLKAHVCQ</sequence>
<dbReference type="EMBL" id="JAIWYP010000004">
    <property type="protein sequence ID" value="KAH3831880.1"/>
    <property type="molecule type" value="Genomic_DNA"/>
</dbReference>
<accession>A0A9D4HBA8</accession>
<dbReference type="AlphaFoldDB" id="A0A9D4HBA8"/>